<keyword evidence="3" id="KW-0813">Transport</keyword>
<dbReference type="SUPFAM" id="SSF81665">
    <property type="entry name" value="Calcium ATPase, transmembrane domain M"/>
    <property type="match status" value="1"/>
</dbReference>
<keyword evidence="8" id="KW-0256">Endoplasmic reticulum</keyword>
<dbReference type="OMA" id="QKTKYVW"/>
<dbReference type="KEGG" id="tut:107359843"/>
<dbReference type="InterPro" id="IPR059000">
    <property type="entry name" value="ATPase_P-type_domA"/>
</dbReference>
<evidence type="ECO:0008006" key="20">
    <source>
        <dbReference type="Google" id="ProtNLM"/>
    </source>
</evidence>
<keyword evidence="10" id="KW-0460">Magnesium</keyword>
<sequence>MAKLRDSVDELVSDVTCYKPLPLLLHSYLGPFLCIYFALINLWLFKYSAEESQEIWFISVAGAVIFQILTYLFCHWSVDVNCFLAYSKVSHPSIGLFAKVVPTPNNGSTELVRLCRSKISDDGQEVLWFRFQKTKYIFNERLEKFEVLKFPVNLNLSFYLDWKGHQEENDLALAEKHYGKNDLEMVVPEFMELFKERATAPFFVFQVFCVALWCLDEFWYYSLFTLFMLIAFECVLVQQQLRNLSEIRKMGNKPYPIQVYRNRRWRAIPSDELVPGDIVSVNRSQNDNLVPCDLLLLRGSCIVDESMLTGESVPQMKEPIENVNELNRPLDVDADGRLHILYGGTKVVQNTPPVKSTTGIKASDGGCTAYVLRTSFNTSQGKLLRTILFGVKRITANNLETFAFILFLLVFAIAASGYVWVKGTEDPKRNRYKLFLECTLILTSVVPPELPIELSLAVNTSLLSLSKLFIYCTEPFRIPFAGKVEICCFDKTGTLTSDDLVVEGVTGIKGQEKPSSNIIPVIDAPIETIQVLATCHSLVQLDDGLVGDPLEKSILSAIEWNLTKGEAVIPKKGKHPAIKIFHRFHFSSSLKRMSVIAGYTPPGSSGTNYLALTKGAPEVLRNMFTKIPENYDEIYISMSKKGARILSLGRREIGNLSHQELRDLSREDIEKNLEFVGFIVISCPLKKDSKAVIKEIIDSSHYVMMITGDGPLTACHVARELLFCRNEDTLILTSSENGAAWHWKAIHTESEYECIPDLRQDFYLDYDLCLTGDGMNYLLENHAKFLYKILPRIVVWARVTPKQKEFVITSLKSLGYTTLMCGDGTNDVGALKHADVGVALLTHAPLTPNDFKPRKPIDPAALGSSLMNANDPNLRNRANRRIGPNDRSTAVGNSPRQQPLTRAEKYAEMQRNLQKMLQEMDEQDKAQIVKLGDASIAAPFTSKLSSIQCVCHIVKQGRCTLVTTLQMFKILALNALILAYSHSVLYLDGIKFSDGQATLQGFLLAGCFLFISRSKPLTVLSKTRPLANIFNIYTISTVMLQFAIHFCTLIYLVREAKARSPPRNDEFTNLDAEFQPSLLNSTVYIISVALQVSTFAVNYKGHPFMESLKENKPLMYSIFGSITAVIALVTGYFPDLAQQFAIVEFPLEFQWVVLSILGADLALAFAIDRICEFLFGKGRLRKM</sequence>
<feature type="transmembrane region" description="Helical" evidence="15">
    <location>
        <begin position="402"/>
        <end position="421"/>
    </location>
</feature>
<dbReference type="InterPro" id="IPR023299">
    <property type="entry name" value="ATPase_P-typ_cyto_dom_N"/>
</dbReference>
<dbReference type="OrthoDB" id="48943at2759"/>
<feature type="region of interest" description="Disordered" evidence="14">
    <location>
        <begin position="863"/>
        <end position="901"/>
    </location>
</feature>
<dbReference type="EMBL" id="CAEY01001343">
    <property type="status" value="NOT_ANNOTATED_CDS"/>
    <property type="molecule type" value="Genomic_DNA"/>
</dbReference>
<dbReference type="PANTHER" id="PTHR45630:SF7">
    <property type="entry name" value="ENDOPLASMIC RETICULUM TRANSMEMBRANE HELIX TRANSLOCASE"/>
    <property type="match status" value="1"/>
</dbReference>
<reference evidence="18" key="2">
    <citation type="submission" date="2015-06" db="UniProtKB">
        <authorList>
            <consortium name="EnsemblMetazoa"/>
        </authorList>
    </citation>
    <scope>IDENTIFICATION</scope>
</reference>
<dbReference type="SFLD" id="SFLDS00003">
    <property type="entry name" value="Haloacid_Dehalogenase"/>
    <property type="match status" value="1"/>
</dbReference>
<evidence type="ECO:0000256" key="10">
    <source>
        <dbReference type="ARBA" id="ARBA00022842"/>
    </source>
</evidence>
<dbReference type="GO" id="GO:0005789">
    <property type="term" value="C:endoplasmic reticulum membrane"/>
    <property type="evidence" value="ECO:0007669"/>
    <property type="project" value="UniProtKB-SubCell"/>
</dbReference>
<evidence type="ECO:0000256" key="13">
    <source>
        <dbReference type="ARBA" id="ARBA00023136"/>
    </source>
</evidence>
<dbReference type="InterPro" id="IPR018303">
    <property type="entry name" value="ATPase_P-typ_P_site"/>
</dbReference>
<evidence type="ECO:0000256" key="9">
    <source>
        <dbReference type="ARBA" id="ARBA00022840"/>
    </source>
</evidence>
<dbReference type="GO" id="GO:0016887">
    <property type="term" value="F:ATP hydrolysis activity"/>
    <property type="evidence" value="ECO:0007669"/>
    <property type="project" value="InterPro"/>
</dbReference>
<keyword evidence="12 15" id="KW-1133">Transmembrane helix</keyword>
<dbReference type="GO" id="GO:0015662">
    <property type="term" value="F:P-type ion transporter activity"/>
    <property type="evidence" value="ECO:0007669"/>
    <property type="project" value="TreeGrafter"/>
</dbReference>
<feature type="domain" description="P-type ATPase A" evidence="16">
    <location>
        <begin position="257"/>
        <end position="385"/>
    </location>
</feature>
<reference evidence="19" key="1">
    <citation type="submission" date="2011-08" db="EMBL/GenBank/DDBJ databases">
        <authorList>
            <person name="Rombauts S."/>
        </authorList>
    </citation>
    <scope>NUCLEOTIDE SEQUENCE</scope>
    <source>
        <strain evidence="19">London</strain>
    </source>
</reference>
<protein>
    <recommendedName>
        <fullName evidence="20">Cation-transporting ATPase</fullName>
    </recommendedName>
</protein>
<dbReference type="FunFam" id="3.40.50.1000:FF:000056">
    <property type="entry name" value="Cation-transporting ATPase"/>
    <property type="match status" value="1"/>
</dbReference>
<evidence type="ECO:0000259" key="16">
    <source>
        <dbReference type="Pfam" id="PF00122"/>
    </source>
</evidence>
<proteinExistence type="inferred from homology"/>
<gene>
    <name evidence="18" type="primary">107359843</name>
</gene>
<feature type="transmembrane region" description="Helical" evidence="15">
    <location>
        <begin position="1114"/>
        <end position="1133"/>
    </location>
</feature>
<evidence type="ECO:0000256" key="12">
    <source>
        <dbReference type="ARBA" id="ARBA00022989"/>
    </source>
</evidence>
<keyword evidence="4" id="KW-0597">Phosphoprotein</keyword>
<keyword evidence="5 15" id="KW-0812">Transmembrane</keyword>
<dbReference type="PANTHER" id="PTHR45630">
    <property type="entry name" value="CATION-TRANSPORTING ATPASE-RELATED"/>
    <property type="match status" value="1"/>
</dbReference>
<dbReference type="Gene3D" id="3.40.50.1000">
    <property type="entry name" value="HAD superfamily/HAD-like"/>
    <property type="match status" value="1"/>
</dbReference>
<dbReference type="Pfam" id="PF00122">
    <property type="entry name" value="E1-E2_ATPase"/>
    <property type="match status" value="1"/>
</dbReference>
<dbReference type="Proteomes" id="UP000015104">
    <property type="component" value="Unassembled WGS sequence"/>
</dbReference>
<evidence type="ECO:0000256" key="14">
    <source>
        <dbReference type="SAM" id="MobiDB-lite"/>
    </source>
</evidence>
<dbReference type="SFLD" id="SFLDG00002">
    <property type="entry name" value="C1.7:_P-type_atpase_like"/>
    <property type="match status" value="1"/>
</dbReference>
<dbReference type="GO" id="GO:0005524">
    <property type="term" value="F:ATP binding"/>
    <property type="evidence" value="ECO:0007669"/>
    <property type="project" value="UniProtKB-KW"/>
</dbReference>
<evidence type="ECO:0000256" key="2">
    <source>
        <dbReference type="ARBA" id="ARBA00006000"/>
    </source>
</evidence>
<dbReference type="CDD" id="cd07543">
    <property type="entry name" value="P-type_ATPase_cation"/>
    <property type="match status" value="1"/>
</dbReference>
<evidence type="ECO:0000256" key="7">
    <source>
        <dbReference type="ARBA" id="ARBA00022741"/>
    </source>
</evidence>
<dbReference type="InterPro" id="IPR036412">
    <property type="entry name" value="HAD-like_sf"/>
</dbReference>
<feature type="compositionally biased region" description="Polar residues" evidence="14">
    <location>
        <begin position="886"/>
        <end position="900"/>
    </location>
</feature>
<feature type="transmembrane region" description="Helical" evidence="15">
    <location>
        <begin position="1153"/>
        <end position="1175"/>
    </location>
</feature>
<evidence type="ECO:0000256" key="8">
    <source>
        <dbReference type="ARBA" id="ARBA00022824"/>
    </source>
</evidence>
<dbReference type="PROSITE" id="PS00154">
    <property type="entry name" value="ATPASE_E1_E2"/>
    <property type="match status" value="1"/>
</dbReference>
<dbReference type="SUPFAM" id="SSF81660">
    <property type="entry name" value="Metal cation-transporting ATPase, ATP-binding domain N"/>
    <property type="match status" value="1"/>
</dbReference>
<comment type="similarity">
    <text evidence="2">Belongs to the cation transport ATPase (P-type) (TC 3.A.3) family. Type V subfamily.</text>
</comment>
<feature type="transmembrane region" description="Helical" evidence="15">
    <location>
        <begin position="218"/>
        <end position="237"/>
    </location>
</feature>
<dbReference type="HOGENOM" id="CLU_001828_4_1_1"/>
<evidence type="ECO:0000256" key="4">
    <source>
        <dbReference type="ARBA" id="ARBA00022553"/>
    </source>
</evidence>
<evidence type="ECO:0000313" key="18">
    <source>
        <dbReference type="EnsemblMetazoa" id="tetur04g00060.1"/>
    </source>
</evidence>
<dbReference type="SFLD" id="SFLDF00027">
    <property type="entry name" value="p-type_atpase"/>
    <property type="match status" value="1"/>
</dbReference>
<dbReference type="EnsemblMetazoa" id="tetur04g00060.1">
    <property type="protein sequence ID" value="tetur04g00060.1"/>
    <property type="gene ID" value="tetur04g00060"/>
</dbReference>
<dbReference type="Gene3D" id="2.70.150.10">
    <property type="entry name" value="Calcium-transporting ATPase, cytoplasmic transduction domain A"/>
    <property type="match status" value="1"/>
</dbReference>
<dbReference type="InterPro" id="IPR023214">
    <property type="entry name" value="HAD_sf"/>
</dbReference>
<dbReference type="SUPFAM" id="SSF56784">
    <property type="entry name" value="HAD-like"/>
    <property type="match status" value="1"/>
</dbReference>
<evidence type="ECO:0000256" key="11">
    <source>
        <dbReference type="ARBA" id="ARBA00022967"/>
    </source>
</evidence>
<dbReference type="STRING" id="32264.T1K154"/>
<keyword evidence="7" id="KW-0547">Nucleotide-binding</keyword>
<dbReference type="InterPro" id="IPR023298">
    <property type="entry name" value="ATPase_P-typ_TM_dom_sf"/>
</dbReference>
<dbReference type="Pfam" id="PF23143">
    <property type="entry name" value="2TM_P5A-ATPase"/>
    <property type="match status" value="1"/>
</dbReference>
<dbReference type="PRINTS" id="PR00119">
    <property type="entry name" value="CATATPASE"/>
</dbReference>
<keyword evidence="19" id="KW-1185">Reference proteome</keyword>
<keyword evidence="9" id="KW-0067">ATP-binding</keyword>
<keyword evidence="13 15" id="KW-0472">Membrane</keyword>
<evidence type="ECO:0000256" key="6">
    <source>
        <dbReference type="ARBA" id="ARBA00022723"/>
    </source>
</evidence>
<dbReference type="FunFam" id="3.40.1110.10:FF:000098">
    <property type="entry name" value="Cation-transporting ATPase"/>
    <property type="match status" value="1"/>
</dbReference>
<feature type="transmembrane region" description="Helical" evidence="15">
    <location>
        <begin position="56"/>
        <end position="78"/>
    </location>
</feature>
<dbReference type="eggNOG" id="KOG0209">
    <property type="taxonomic scope" value="Eukaryota"/>
</dbReference>
<dbReference type="NCBIfam" id="TIGR01494">
    <property type="entry name" value="ATPase_P-type"/>
    <property type="match status" value="2"/>
</dbReference>
<dbReference type="InterPro" id="IPR001757">
    <property type="entry name" value="P_typ_ATPase"/>
</dbReference>
<dbReference type="InterPro" id="IPR044492">
    <property type="entry name" value="P_typ_ATPase_HD_dom"/>
</dbReference>
<dbReference type="GO" id="GO:0046872">
    <property type="term" value="F:metal ion binding"/>
    <property type="evidence" value="ECO:0007669"/>
    <property type="project" value="UniProtKB-KW"/>
</dbReference>
<dbReference type="FunFam" id="2.70.150.10:FF:000015">
    <property type="entry name" value="Cation-transporting ATPase"/>
    <property type="match status" value="1"/>
</dbReference>
<evidence type="ECO:0000256" key="5">
    <source>
        <dbReference type="ARBA" id="ARBA00022692"/>
    </source>
</evidence>
<evidence type="ECO:0000256" key="15">
    <source>
        <dbReference type="SAM" id="Phobius"/>
    </source>
</evidence>
<feature type="transmembrane region" description="Helical" evidence="15">
    <location>
        <begin position="23"/>
        <end position="44"/>
    </location>
</feature>
<dbReference type="NCBIfam" id="TIGR01657">
    <property type="entry name" value="P-ATPase-V"/>
    <property type="match status" value="1"/>
</dbReference>
<dbReference type="InterPro" id="IPR057255">
    <property type="entry name" value="2TM_P5A-ATPase"/>
</dbReference>
<dbReference type="Pfam" id="PF13246">
    <property type="entry name" value="Cation_ATPase"/>
    <property type="match status" value="1"/>
</dbReference>
<organism evidence="18 19">
    <name type="scientific">Tetranychus urticae</name>
    <name type="common">Two-spotted spider mite</name>
    <dbReference type="NCBI Taxonomy" id="32264"/>
    <lineage>
        <taxon>Eukaryota</taxon>
        <taxon>Metazoa</taxon>
        <taxon>Ecdysozoa</taxon>
        <taxon>Arthropoda</taxon>
        <taxon>Chelicerata</taxon>
        <taxon>Arachnida</taxon>
        <taxon>Acari</taxon>
        <taxon>Acariformes</taxon>
        <taxon>Trombidiformes</taxon>
        <taxon>Prostigmata</taxon>
        <taxon>Eleutherengona</taxon>
        <taxon>Raphignathae</taxon>
        <taxon>Tetranychoidea</taxon>
        <taxon>Tetranychidae</taxon>
        <taxon>Tetranychus</taxon>
    </lineage>
</organism>
<dbReference type="SUPFAM" id="SSF81653">
    <property type="entry name" value="Calcium ATPase, transduction domain A"/>
    <property type="match status" value="1"/>
</dbReference>
<feature type="domain" description="P5A-ATPase transmembrane helical hairpin" evidence="17">
    <location>
        <begin position="21"/>
        <end position="90"/>
    </location>
</feature>
<accession>T1K154</accession>
<evidence type="ECO:0000256" key="3">
    <source>
        <dbReference type="ARBA" id="ARBA00022448"/>
    </source>
</evidence>
<evidence type="ECO:0000259" key="17">
    <source>
        <dbReference type="Pfam" id="PF23143"/>
    </source>
</evidence>
<dbReference type="InterPro" id="IPR047820">
    <property type="entry name" value="P5A-type_ATPase"/>
</dbReference>
<keyword evidence="11" id="KW-1278">Translocase</keyword>
<dbReference type="GO" id="GO:0006874">
    <property type="term" value="P:intracellular calcium ion homeostasis"/>
    <property type="evidence" value="ECO:0007669"/>
    <property type="project" value="TreeGrafter"/>
</dbReference>
<feature type="transmembrane region" description="Helical" evidence="15">
    <location>
        <begin position="1032"/>
        <end position="1053"/>
    </location>
</feature>
<dbReference type="AlphaFoldDB" id="T1K154"/>
<evidence type="ECO:0000256" key="1">
    <source>
        <dbReference type="ARBA" id="ARBA00004477"/>
    </source>
</evidence>
<dbReference type="InterPro" id="IPR006544">
    <property type="entry name" value="P-type_TPase_V"/>
</dbReference>
<dbReference type="Gene3D" id="3.40.1110.10">
    <property type="entry name" value="Calcium-transporting ATPase, cytoplasmic domain N"/>
    <property type="match status" value="1"/>
</dbReference>
<dbReference type="GO" id="GO:0019829">
    <property type="term" value="F:ATPase-coupled monoatomic cation transmembrane transporter activity"/>
    <property type="evidence" value="ECO:0007669"/>
    <property type="project" value="TreeGrafter"/>
</dbReference>
<name>T1K154_TETUR</name>
<evidence type="ECO:0000313" key="19">
    <source>
        <dbReference type="Proteomes" id="UP000015104"/>
    </source>
</evidence>
<dbReference type="InterPro" id="IPR008250">
    <property type="entry name" value="ATPase_P-typ_transduc_dom_A_sf"/>
</dbReference>
<keyword evidence="6" id="KW-0479">Metal-binding</keyword>
<comment type="subcellular location">
    <subcellularLocation>
        <location evidence="1">Endoplasmic reticulum membrane</location>
        <topology evidence="1">Multi-pass membrane protein</topology>
    </subcellularLocation>
</comment>